<proteinExistence type="predicted"/>
<dbReference type="AlphaFoldDB" id="A0A1A8XLQ1"/>
<name>A0A1A8XLQ1_9PROT</name>
<evidence type="ECO:0000313" key="1">
    <source>
        <dbReference type="EMBL" id="SBT06099.1"/>
    </source>
</evidence>
<organism evidence="1 2">
    <name type="scientific">Candidatus Accumulibacter aalborgensis</name>
    <dbReference type="NCBI Taxonomy" id="1860102"/>
    <lineage>
        <taxon>Bacteria</taxon>
        <taxon>Pseudomonadati</taxon>
        <taxon>Pseudomonadota</taxon>
        <taxon>Betaproteobacteria</taxon>
        <taxon>Candidatus Accumulibacter</taxon>
    </lineage>
</organism>
<dbReference type="EMBL" id="FLQX01000105">
    <property type="protein sequence ID" value="SBT06099.1"/>
    <property type="molecule type" value="Genomic_DNA"/>
</dbReference>
<dbReference type="Proteomes" id="UP000199169">
    <property type="component" value="Unassembled WGS sequence"/>
</dbReference>
<gene>
    <name evidence="1" type="ORF">ACCAA_30043</name>
</gene>
<keyword evidence="2" id="KW-1185">Reference proteome</keyword>
<evidence type="ECO:0000313" key="2">
    <source>
        <dbReference type="Proteomes" id="UP000199169"/>
    </source>
</evidence>
<protein>
    <submittedName>
        <fullName evidence="1">Uncharacterized protein</fullName>
    </submittedName>
</protein>
<dbReference type="RefSeq" id="WP_186406955.1">
    <property type="nucleotide sequence ID" value="NZ_FLQX01000105.1"/>
</dbReference>
<sequence length="281" mass="30800">MNETISGIHGHPQAARREIRSGLSVHSVWLYTAVLMGFTAVPASAQASNAQFLNAWAAETRTRIPSPMGAFELTEAISRCRAGCEQTDNVDYLLLGVKATRVTKENATIGQMEQSLKPDLLEGYCRSPGRQKGITLGVFVKDMRNASIGNFWVYPADCAASATPKEAAPANVRFLNDWAAETRSKMPMTVGYIELTGATSFCPAGCEQDFADTYLAVTASMPRHGKDSVSLEQLVKYLKSQLLGDYCRSDGRKKNLTLRFHVYDMRKVLTGDVGFSPRDCP</sequence>
<dbReference type="STRING" id="1860102.ACCAA_30043"/>
<reference evidence="1 2" key="1">
    <citation type="submission" date="2016-06" db="EMBL/GenBank/DDBJ databases">
        <authorList>
            <person name="Kjaerup R.B."/>
            <person name="Dalgaard T.S."/>
            <person name="Juul-Madsen H.R."/>
        </authorList>
    </citation>
    <scope>NUCLEOTIDE SEQUENCE [LARGE SCALE GENOMIC DNA]</scope>
    <source>
        <strain evidence="1">3</strain>
    </source>
</reference>
<accession>A0A1A8XLQ1</accession>